<feature type="transmembrane region" description="Helical" evidence="1">
    <location>
        <begin position="12"/>
        <end position="29"/>
    </location>
</feature>
<evidence type="ECO:0000313" key="3">
    <source>
        <dbReference type="EMBL" id="TVU82905.1"/>
    </source>
</evidence>
<keyword evidence="4" id="KW-1185">Reference proteome</keyword>
<keyword evidence="1" id="KW-0472">Membrane</keyword>
<dbReference type="RefSeq" id="WP_145238621.1">
    <property type="nucleotide sequence ID" value="NZ_VNFF01000010.1"/>
</dbReference>
<sequence>MWSFIKRYKYVVGCLFLSLLCAISFYLQGGYIDENGMLVEAFFLIPLSWLFFVLSVIVFLIMKLQGRKVIIKR</sequence>
<evidence type="ECO:0000313" key="4">
    <source>
        <dbReference type="Proteomes" id="UP000317938"/>
    </source>
</evidence>
<proteinExistence type="predicted"/>
<keyword evidence="1" id="KW-1133">Transmembrane helix</keyword>
<dbReference type="Proteomes" id="UP000317938">
    <property type="component" value="Unassembled WGS sequence"/>
</dbReference>
<feature type="transmembrane region" description="Helical" evidence="1">
    <location>
        <begin position="41"/>
        <end position="62"/>
    </location>
</feature>
<protein>
    <submittedName>
        <fullName evidence="3">DUF3955 domain-containing protein</fullName>
    </submittedName>
</protein>
<reference evidence="3 4" key="1">
    <citation type="submission" date="2019-07" db="EMBL/GenBank/DDBJ databases">
        <title>Diversity of Bacteria from Kongsfjorden, Arctic.</title>
        <authorList>
            <person name="Yu Y."/>
        </authorList>
    </citation>
    <scope>NUCLEOTIDE SEQUENCE [LARGE SCALE GENOMIC DNA]</scope>
    <source>
        <strain evidence="3 4">SM1927</strain>
    </source>
</reference>
<dbReference type="InterPro" id="IPR025016">
    <property type="entry name" value="DUF3955"/>
</dbReference>
<dbReference type="EMBL" id="VNFF01000010">
    <property type="protein sequence ID" value="TVU82905.1"/>
    <property type="molecule type" value="Genomic_DNA"/>
</dbReference>
<name>A0ABY3FDD8_9GAMM</name>
<dbReference type="Pfam" id="PF13127">
    <property type="entry name" value="DUF3955"/>
    <property type="match status" value="1"/>
</dbReference>
<organism evidence="3 4">
    <name type="scientific">Pseudoalteromonas neustonica</name>
    <dbReference type="NCBI Taxonomy" id="1840331"/>
    <lineage>
        <taxon>Bacteria</taxon>
        <taxon>Pseudomonadati</taxon>
        <taxon>Pseudomonadota</taxon>
        <taxon>Gammaproteobacteria</taxon>
        <taxon>Alteromonadales</taxon>
        <taxon>Pseudoalteromonadaceae</taxon>
        <taxon>Pseudoalteromonas</taxon>
    </lineage>
</organism>
<accession>A0ABY3FDD8</accession>
<feature type="domain" description="DUF3955" evidence="2">
    <location>
        <begin position="8"/>
        <end position="62"/>
    </location>
</feature>
<evidence type="ECO:0000259" key="2">
    <source>
        <dbReference type="Pfam" id="PF13127"/>
    </source>
</evidence>
<comment type="caution">
    <text evidence="3">The sequence shown here is derived from an EMBL/GenBank/DDBJ whole genome shotgun (WGS) entry which is preliminary data.</text>
</comment>
<keyword evidence="1" id="KW-0812">Transmembrane</keyword>
<gene>
    <name evidence="3" type="ORF">FQP85_12080</name>
</gene>
<evidence type="ECO:0000256" key="1">
    <source>
        <dbReference type="SAM" id="Phobius"/>
    </source>
</evidence>